<protein>
    <submittedName>
        <fullName evidence="3">FLYWCH-type domain-containing protein</fullName>
    </submittedName>
</protein>
<evidence type="ECO:0000313" key="2">
    <source>
        <dbReference type="Proteomes" id="UP000271098"/>
    </source>
</evidence>
<evidence type="ECO:0000313" key="3">
    <source>
        <dbReference type="WBParaSite" id="GPUH_0001582801-mRNA-1"/>
    </source>
</evidence>
<dbReference type="AlphaFoldDB" id="A0A183E4B5"/>
<sequence>MHANDQIRPGSDYPETLSEGTKILKGEYVLKAIRQCNMDQGIIFCRTKLDCDNLETYMKRKAPGNYFLRRRMGLAISLVSTHQEKVWYHQCPSRGVNCHNTALTTQRGCAIWYDETKLLDEIEEHLGSLYEGHAVQLSGAVAHLADLERSLQLSYLRMFMPAEKAK</sequence>
<dbReference type="WBParaSite" id="GPUH_0001582801-mRNA-1">
    <property type="protein sequence ID" value="GPUH_0001582801-mRNA-1"/>
    <property type="gene ID" value="GPUH_0001582801"/>
</dbReference>
<keyword evidence="2" id="KW-1185">Reference proteome</keyword>
<proteinExistence type="predicted"/>
<reference evidence="1 2" key="2">
    <citation type="submission" date="2018-11" db="EMBL/GenBank/DDBJ databases">
        <authorList>
            <consortium name="Pathogen Informatics"/>
        </authorList>
    </citation>
    <scope>NUCLEOTIDE SEQUENCE [LARGE SCALE GENOMIC DNA]</scope>
</reference>
<dbReference type="Proteomes" id="UP000271098">
    <property type="component" value="Unassembled WGS sequence"/>
</dbReference>
<evidence type="ECO:0000313" key="1">
    <source>
        <dbReference type="EMBL" id="VDN26709.1"/>
    </source>
</evidence>
<organism evidence="3">
    <name type="scientific">Gongylonema pulchrum</name>
    <dbReference type="NCBI Taxonomy" id="637853"/>
    <lineage>
        <taxon>Eukaryota</taxon>
        <taxon>Metazoa</taxon>
        <taxon>Ecdysozoa</taxon>
        <taxon>Nematoda</taxon>
        <taxon>Chromadorea</taxon>
        <taxon>Rhabditida</taxon>
        <taxon>Spirurina</taxon>
        <taxon>Spiruromorpha</taxon>
        <taxon>Spiruroidea</taxon>
        <taxon>Gongylonematidae</taxon>
        <taxon>Gongylonema</taxon>
    </lineage>
</organism>
<accession>A0A183E4B5</accession>
<dbReference type="OrthoDB" id="1735at2759"/>
<dbReference type="EMBL" id="UYRT01082936">
    <property type="protein sequence ID" value="VDN26709.1"/>
    <property type="molecule type" value="Genomic_DNA"/>
</dbReference>
<name>A0A183E4B5_9BILA</name>
<gene>
    <name evidence="1" type="ORF">GPUH_LOCUS15806</name>
</gene>
<reference evidence="3" key="1">
    <citation type="submission" date="2016-06" db="UniProtKB">
        <authorList>
            <consortium name="WormBaseParasite"/>
        </authorList>
    </citation>
    <scope>IDENTIFICATION</scope>
</reference>